<evidence type="ECO:0000313" key="3">
    <source>
        <dbReference type="Proteomes" id="UP000177141"/>
    </source>
</evidence>
<keyword evidence="1" id="KW-0812">Transmembrane</keyword>
<feature type="transmembrane region" description="Helical" evidence="1">
    <location>
        <begin position="35"/>
        <end position="56"/>
    </location>
</feature>
<dbReference type="EMBL" id="MGAL01000017">
    <property type="protein sequence ID" value="OGK48300.1"/>
    <property type="molecule type" value="Genomic_DNA"/>
</dbReference>
<dbReference type="AlphaFoldDB" id="A0A1F7IY58"/>
<protein>
    <recommendedName>
        <fullName evidence="4">DUF2784 domain-containing protein</fullName>
    </recommendedName>
</protein>
<feature type="transmembrane region" description="Helical" evidence="1">
    <location>
        <begin position="92"/>
        <end position="110"/>
    </location>
</feature>
<comment type="caution">
    <text evidence="2">The sequence shown here is derived from an EMBL/GenBank/DDBJ whole genome shotgun (WGS) entry which is preliminary data.</text>
</comment>
<keyword evidence="1" id="KW-0472">Membrane</keyword>
<reference evidence="2 3" key="1">
    <citation type="journal article" date="2016" name="Nat. Commun.">
        <title>Thousands of microbial genomes shed light on interconnected biogeochemical processes in an aquifer system.</title>
        <authorList>
            <person name="Anantharaman K."/>
            <person name="Brown C.T."/>
            <person name="Hug L.A."/>
            <person name="Sharon I."/>
            <person name="Castelle C.J."/>
            <person name="Probst A.J."/>
            <person name="Thomas B.C."/>
            <person name="Singh A."/>
            <person name="Wilkins M.J."/>
            <person name="Karaoz U."/>
            <person name="Brodie E.L."/>
            <person name="Williams K.H."/>
            <person name="Hubbard S.S."/>
            <person name="Banfield J.F."/>
        </authorList>
    </citation>
    <scope>NUCLEOTIDE SEQUENCE [LARGE SCALE GENOMIC DNA]</scope>
</reference>
<organism evidence="2 3">
    <name type="scientific">Candidatus Roizmanbacteria bacterium RIFCSPLOWO2_01_FULL_38_12</name>
    <dbReference type="NCBI Taxonomy" id="1802061"/>
    <lineage>
        <taxon>Bacteria</taxon>
        <taxon>Candidatus Roizmaniibacteriota</taxon>
    </lineage>
</organism>
<keyword evidence="1" id="KW-1133">Transmembrane helix</keyword>
<sequence>MEKKVLLLRAVHTLFAIYFISCIFYIYYAVIVARFNLVLIIAIVSLIIEGVLVFILNGGDCPLIHIQKKLDDPIPFFNLFLPDHLAKKATPFFTNVTFLGLILLVIRFLLK</sequence>
<evidence type="ECO:0000313" key="2">
    <source>
        <dbReference type="EMBL" id="OGK48300.1"/>
    </source>
</evidence>
<dbReference type="Proteomes" id="UP000177141">
    <property type="component" value="Unassembled WGS sequence"/>
</dbReference>
<gene>
    <name evidence="2" type="ORF">A3A93_01515</name>
</gene>
<dbReference type="STRING" id="1802061.A3A93_01515"/>
<accession>A0A1F7IY58</accession>
<evidence type="ECO:0000256" key="1">
    <source>
        <dbReference type="SAM" id="Phobius"/>
    </source>
</evidence>
<feature type="transmembrane region" description="Helical" evidence="1">
    <location>
        <begin position="6"/>
        <end position="28"/>
    </location>
</feature>
<evidence type="ECO:0008006" key="4">
    <source>
        <dbReference type="Google" id="ProtNLM"/>
    </source>
</evidence>
<name>A0A1F7IY58_9BACT</name>
<proteinExistence type="predicted"/>